<evidence type="ECO:0000259" key="9">
    <source>
        <dbReference type="Pfam" id="PF00133"/>
    </source>
</evidence>
<evidence type="ECO:0000256" key="6">
    <source>
        <dbReference type="ARBA" id="ARBA00022917"/>
    </source>
</evidence>
<dbReference type="PANTHER" id="PTHR43740">
    <property type="entry name" value="LEUCYL-TRNA SYNTHETASE"/>
    <property type="match status" value="1"/>
</dbReference>
<feature type="domain" description="Aminoacyl-tRNA synthetase class Ia" evidence="9">
    <location>
        <begin position="72"/>
        <end position="238"/>
    </location>
</feature>
<evidence type="ECO:0000256" key="8">
    <source>
        <dbReference type="RuleBase" id="RU363035"/>
    </source>
</evidence>
<dbReference type="InterPro" id="IPR002302">
    <property type="entry name" value="Leu-tRNA-ligase"/>
</dbReference>
<dbReference type="GO" id="GO:0004823">
    <property type="term" value="F:leucine-tRNA ligase activity"/>
    <property type="evidence" value="ECO:0007669"/>
    <property type="project" value="UniProtKB-EC"/>
</dbReference>
<dbReference type="PANTHER" id="PTHR43740:SF2">
    <property type="entry name" value="LEUCINE--TRNA LIGASE, MITOCHONDRIAL"/>
    <property type="match status" value="1"/>
</dbReference>
<keyword evidence="6 8" id="KW-0648">Protein biosynthesis</keyword>
<dbReference type="GO" id="GO:0032543">
    <property type="term" value="P:mitochondrial translation"/>
    <property type="evidence" value="ECO:0007669"/>
    <property type="project" value="TreeGrafter"/>
</dbReference>
<dbReference type="InterPro" id="IPR001412">
    <property type="entry name" value="aa-tRNA-synth_I_CS"/>
</dbReference>
<evidence type="ECO:0000313" key="11">
    <source>
        <dbReference type="EMBL" id="CAG7661309.1"/>
    </source>
</evidence>
<evidence type="ECO:0000259" key="10">
    <source>
        <dbReference type="Pfam" id="PF08264"/>
    </source>
</evidence>
<dbReference type="PROSITE" id="PS00178">
    <property type="entry name" value="AA_TRNA_LIGASE_I"/>
    <property type="match status" value="1"/>
</dbReference>
<dbReference type="InterPro" id="IPR013155">
    <property type="entry name" value="M/V/L/I-tRNA-synth_anticd-bd"/>
</dbReference>
<evidence type="ECO:0000256" key="5">
    <source>
        <dbReference type="ARBA" id="ARBA00022840"/>
    </source>
</evidence>
<feature type="domain" description="Methionyl/Valyl/Leucyl/Isoleucyl-tRNA synthetase anticodon-binding" evidence="10">
    <location>
        <begin position="684"/>
        <end position="788"/>
    </location>
</feature>
<dbReference type="InterPro" id="IPR002300">
    <property type="entry name" value="aa-tRNA-synth_Ia"/>
</dbReference>
<dbReference type="Proteomes" id="UP000708208">
    <property type="component" value="Unassembled WGS sequence"/>
</dbReference>
<organism evidence="11 12">
    <name type="scientific">Allacma fusca</name>
    <dbReference type="NCBI Taxonomy" id="39272"/>
    <lineage>
        <taxon>Eukaryota</taxon>
        <taxon>Metazoa</taxon>
        <taxon>Ecdysozoa</taxon>
        <taxon>Arthropoda</taxon>
        <taxon>Hexapoda</taxon>
        <taxon>Collembola</taxon>
        <taxon>Symphypleona</taxon>
        <taxon>Sminthuridae</taxon>
        <taxon>Allacma</taxon>
    </lineage>
</organism>
<dbReference type="Pfam" id="PF08264">
    <property type="entry name" value="Anticodon_1"/>
    <property type="match status" value="1"/>
</dbReference>
<evidence type="ECO:0000256" key="4">
    <source>
        <dbReference type="ARBA" id="ARBA00022741"/>
    </source>
</evidence>
<feature type="domain" description="Aminoacyl-tRNA synthetase class Ia" evidence="9">
    <location>
        <begin position="588"/>
        <end position="625"/>
    </location>
</feature>
<keyword evidence="7 8" id="KW-0030">Aminoacyl-tRNA synthetase</keyword>
<dbReference type="CDD" id="cd00812">
    <property type="entry name" value="LeuRS_core"/>
    <property type="match status" value="1"/>
</dbReference>
<dbReference type="Pfam" id="PF00133">
    <property type="entry name" value="tRNA-synt_1"/>
    <property type="match status" value="3"/>
</dbReference>
<comment type="similarity">
    <text evidence="1 8">Belongs to the class-I aminoacyl-tRNA synthetase family.</text>
</comment>
<name>A0A8J2NGT6_9HEXA</name>
<comment type="caution">
    <text evidence="11">The sequence shown here is derived from an EMBL/GenBank/DDBJ whole genome shotgun (WGS) entry which is preliminary data.</text>
</comment>
<dbReference type="GO" id="GO:0005524">
    <property type="term" value="F:ATP binding"/>
    <property type="evidence" value="ECO:0007669"/>
    <property type="project" value="UniProtKB-KW"/>
</dbReference>
<gene>
    <name evidence="11" type="ORF">AFUS01_LOCUS1379</name>
</gene>
<evidence type="ECO:0000256" key="3">
    <source>
        <dbReference type="ARBA" id="ARBA00022598"/>
    </source>
</evidence>
<dbReference type="EMBL" id="CAJVCH010007643">
    <property type="protein sequence ID" value="CAG7661309.1"/>
    <property type="molecule type" value="Genomic_DNA"/>
</dbReference>
<reference evidence="11" key="1">
    <citation type="submission" date="2021-06" db="EMBL/GenBank/DDBJ databases">
        <authorList>
            <person name="Hodson N. C."/>
            <person name="Mongue J. A."/>
            <person name="Jaron S. K."/>
        </authorList>
    </citation>
    <scope>NUCLEOTIDE SEQUENCE</scope>
</reference>
<sequence>MHLKNHIFNPKTLSTIQSRLFNGTFIRTTSTAKQYVLGDALTTEIKKSIEAKWGPHVYGAEAPETCQHVNGKHAYVLSMFPYPSGRLHLGHVRVYTVGDIIARFYRMRGYEVIHPMGWDAFGLPAENAARDRGVEPESWTRDNIAAMRKQIIDMGCCFDWSRELATCDVSYYKWTQWLFVKLWNEGLAYKKRAYVYWDPVDKTVLAEEQVDDDMRSWRSGAVVEKKLLSQWFVRTAVYGQRLASGLESSFLKDGWRDVIELQKHWLGSMHGFFSDCKVLSDDSSLDESLRIWFTSPEPLRHAQFVIIQPDHYLAKNDDHVFQTYPNGLKQMNFMVLNPATGINLPVFSGGPDMPIVPESADCRIDEILNENVYPEIAVNDHQMIEIRKVCQNRKLIGTFHPEHTHPFIFHSASLKLRDWLVSRQRKWGTPIPAINCNDCGKPSAVDTSHLPFNKNSDLSSLRCYYCGSSNVSAETDTLDTFFDSSWYFFRYLDVNNDNAIFDPKRIKPYLPVDIYVGGKEHATLHLYYARFMTYFLEKLGLTSIHEPFQNLVPVGVVMGETYKVSRTGRYISGDQVEERNKRLVDKETGLFVTKKWEKMSKSKNNGIDPELIIQEYGVDTTRLLSMAAVAPTSYRKWPSSEFPAYLKFQAKLWQTIREFTYYKEKTEYVIEDDDDWKQCEDSIFDKRNYYLRQIIHNYEKTYQISIVVSRLQGVINYLFKVPKPRIKNSIQYERTLGTAIICMYPIMPAFSAHMWQSFRDVASFTENEFDLEKEIWCQKFPHIDPNYNLELICEVFGNQICSVKVPRAILDNLDLSVALEMALEQPEVEKRVARETCEVISYKVEPNYQATLNIKCTEKEKRKLSNANIDK</sequence>
<keyword evidence="3 8" id="KW-0436">Ligase</keyword>
<evidence type="ECO:0000256" key="1">
    <source>
        <dbReference type="ARBA" id="ARBA00005594"/>
    </source>
</evidence>
<accession>A0A8J2NGT6</accession>
<proteinExistence type="inferred from homology"/>
<evidence type="ECO:0000313" key="12">
    <source>
        <dbReference type="Proteomes" id="UP000708208"/>
    </source>
</evidence>
<keyword evidence="4 8" id="KW-0547">Nucleotide-binding</keyword>
<dbReference type="AlphaFoldDB" id="A0A8J2NGT6"/>
<feature type="domain" description="Aminoacyl-tRNA synthetase class Ia" evidence="9">
    <location>
        <begin position="398"/>
        <end position="560"/>
    </location>
</feature>
<dbReference type="OrthoDB" id="15954at2759"/>
<keyword evidence="12" id="KW-1185">Reference proteome</keyword>
<evidence type="ECO:0000256" key="7">
    <source>
        <dbReference type="ARBA" id="ARBA00023146"/>
    </source>
</evidence>
<evidence type="ECO:0000256" key="2">
    <source>
        <dbReference type="ARBA" id="ARBA00013164"/>
    </source>
</evidence>
<keyword evidence="5 8" id="KW-0067">ATP-binding</keyword>
<dbReference type="EC" id="6.1.1.4" evidence="2"/>
<protein>
    <recommendedName>
        <fullName evidence="2">leucine--tRNA ligase</fullName>
        <ecNumber evidence="2">6.1.1.4</ecNumber>
    </recommendedName>
</protein>
<dbReference type="GO" id="GO:0005739">
    <property type="term" value="C:mitochondrion"/>
    <property type="evidence" value="ECO:0007669"/>
    <property type="project" value="TreeGrafter"/>
</dbReference>
<dbReference type="GO" id="GO:0006429">
    <property type="term" value="P:leucyl-tRNA aminoacylation"/>
    <property type="evidence" value="ECO:0007669"/>
    <property type="project" value="InterPro"/>
</dbReference>
<dbReference type="FunFam" id="3.40.50.620:FF:000003">
    <property type="entry name" value="Leucine--tRNA ligase"/>
    <property type="match status" value="1"/>
</dbReference>